<gene>
    <name evidence="1" type="ORF">DDW03_000405</name>
    <name evidence="2" type="ORF">DDW03_00805</name>
</gene>
<reference evidence="2" key="1">
    <citation type="journal article" date="2015" name="Appl. Environ. Microbiol.">
        <title>Nanoarchaeota, Their Sulfolobales Host, and Nanoarchaeota Virus Distribution across Yellowstone National Park Hot Springs.</title>
        <authorList>
            <person name="Munson-McGee J.H."/>
            <person name="Field E.K."/>
            <person name="Bateson M."/>
            <person name="Rooney C."/>
            <person name="Stepanauskas R."/>
            <person name="Young M.J."/>
        </authorList>
    </citation>
    <scope>NUCLEOTIDE SEQUENCE [LARGE SCALE GENOMIC DNA]</scope>
    <source>
        <strain evidence="2">SCGC AB-777_F03</strain>
    </source>
</reference>
<dbReference type="Proteomes" id="UP000245509">
    <property type="component" value="Unassembled WGS sequence"/>
</dbReference>
<reference evidence="1" key="4">
    <citation type="submission" date="2021-11" db="EMBL/GenBank/DDBJ databases">
        <authorList>
            <person name="Munson-Mcgee J."/>
            <person name="Field E."/>
            <person name="Bateson M."/>
            <person name="Rooney C."/>
            <person name="Stepanauskas R."/>
            <person name="Young M."/>
        </authorList>
    </citation>
    <scope>NUCLEOTIDE SEQUENCE</scope>
    <source>
        <strain evidence="1">SCGC AB-777_F03</strain>
    </source>
</reference>
<evidence type="ECO:0000313" key="2">
    <source>
        <dbReference type="EMBL" id="PVU68864.1"/>
    </source>
</evidence>
<dbReference type="EMBL" id="QEFP01000002">
    <property type="protein sequence ID" value="PVU68864.1"/>
    <property type="molecule type" value="Genomic_DNA"/>
</dbReference>
<name>A0A2T9WM11_NANST</name>
<sequence length="240" mass="29395">MYDFCLPDNNEEELANEYYKNKIKNVVFCYEIFDKNDLKYFKLNNILYYKKLNIFYCALINNEDFKKSLEIANELFYSDKYYNDLVFIVGRNLNYNDKILNKYFLNGIFDPIKYDKKYTFGGLNYVNIKRIKENNLSILFSMKNLINDIEKFYTTKKFLEFAQKKYLNILIGSFAENKNEVPNRYHIYSFYKVLGIYYSLNYLNKIFREQIIRIRLAKRKDYFTKGFYIISYPYQDCREY</sequence>
<reference evidence="1" key="3">
    <citation type="submission" date="2017-05" db="EMBL/GenBank/DDBJ databases">
        <authorList>
            <person name="Munson-Mcgee J.H."/>
        </authorList>
    </citation>
    <scope>NUCLEOTIDE SEQUENCE</scope>
    <source>
        <strain evidence="1">SCGC AB-777_F03</strain>
    </source>
</reference>
<evidence type="ECO:0000313" key="1">
    <source>
        <dbReference type="EMBL" id="MCC5446868.1"/>
    </source>
</evidence>
<comment type="caution">
    <text evidence="2">The sequence shown here is derived from an EMBL/GenBank/DDBJ whole genome shotgun (WGS) entry which is preliminary data.</text>
</comment>
<proteinExistence type="predicted"/>
<protein>
    <submittedName>
        <fullName evidence="2">Uncharacterized protein</fullName>
    </submittedName>
</protein>
<accession>A0A2T9WM11</accession>
<reference evidence="2" key="2">
    <citation type="submission" date="2017-05" db="EMBL/GenBank/DDBJ databases">
        <authorList>
            <person name="Song R."/>
            <person name="Chenine A.L."/>
            <person name="Ruprecht R.M."/>
        </authorList>
    </citation>
    <scope>NUCLEOTIDE SEQUENCE</scope>
    <source>
        <strain evidence="2">SCGC AB-777_F03</strain>
    </source>
</reference>
<dbReference type="RefSeq" id="WP_228615085.1">
    <property type="nucleotide sequence ID" value="NZ_QEFP02000003.1"/>
</dbReference>
<dbReference type="EMBL" id="QEFP02000003">
    <property type="protein sequence ID" value="MCC5446868.1"/>
    <property type="molecule type" value="Genomic_DNA"/>
</dbReference>
<dbReference type="Gene3D" id="3.20.20.140">
    <property type="entry name" value="Metal-dependent hydrolases"/>
    <property type="match status" value="1"/>
</dbReference>
<organism evidence="2">
    <name type="scientific">Nanobsidianus stetteri</name>
    <dbReference type="NCBI Taxonomy" id="1294122"/>
    <lineage>
        <taxon>Archaea</taxon>
        <taxon>Nanobdellota</taxon>
        <taxon>Candidatus Nanoarchaeia</taxon>
        <taxon>Nanoarchaeales</taxon>
        <taxon>Nanopusillaceae</taxon>
        <taxon>Candidatus Nanobsidianus</taxon>
    </lineage>
</organism>
<dbReference type="AlphaFoldDB" id="A0A2T9WM11"/>